<name>A0A6N0HN41_9GAMM</name>
<feature type="domain" description="SbsA Ig-like" evidence="2">
    <location>
        <begin position="1039"/>
        <end position="1153"/>
    </location>
</feature>
<dbReference type="InterPro" id="IPR011049">
    <property type="entry name" value="Serralysin-like_metalloprot_C"/>
</dbReference>
<sequence>MQTQAQVLSQTLSKEVVVVTKGEQHIRVVPNRAYELSIEDGKDFDLIAKKVGDDLEVLLPNDTTVVFDGYFEVCASDLSCLVSLPSEGGIYYVVEGNFVTLADSSQIIHFYGDESALSAIATYQSSLFSESFSEVYLIGFFSSLSIGSGEILGGSAGVDGGDISSLGDVVLQIVASAGEFIENNGGLVKLYKYNPATGKLNFFTDVDLNNSGAQDFSIGSYEGIIVAKLIDTNGDNADFRDEATGVDTDISAILLAVIDTSKGGNIDVSITPLTTIAALRMDLTTSGELPTGVMLDASTINNTNKGVAKAFGLGNDADVVTTRVQTVTTQDGETSTSNAYGNALAALSGVDSEKNSGDMAATITQFEEELTGTGADLKLTRNGQEDLLAGASKAETSNSKIDVASGLAAAIKSTDAIDSFSGIEIMLGFEDTGTSATDDIVQAIDADDNPTVGTVATGNIRINVVGVGSDWFYSTNDGVGWTQGVTDAELGVGFNLAENANAYNKEHIMVRPTGSLSGKDGTEVILGTGTILVDGEAPNGATSTALSSSTASVIDVAIATGNTWQYSTENGADGTWKVGVGTSFSLAANVVHAANQIQVKEIDAAGNESTILKNAVEITGSSLALNLNSDTGNDIFDGKTKDATINVITGSNVTWEFTINGGTDWNPGDTGNGSFELLIPGQETGDILQSNIKVKVAGQDDSNAVTLSHYDVASIDVSTLTIDATLTLASDGDTGTAGDKITGNKVINVTGGGIWEYSTDSGGNWKKGSGSSFELSSQSYVQGQVQVKKVDEYDNDSQSTLLNAITIDYISPSVILFTSSTVGGSHGVGSKINITATVSEEITSGAITVTLNTGETVTLIVSADDKTLLTGDYTVNTNDATTDLKVASFSISSIIVDIAGNEMTGTRVPDKNISDNIEASDSAILIDGVAPTITSFISTTADNSYKAGSEINITATVSESIKAGGKITVTLNSGGAAVLTIAAGGASLTGTYTIGSSDNTADLSVVSFVIGTEADAVIDVTGNAMTSNTLPSGSNISDISAIVVDTTAPTATLSSNIAPVVNLIMTFDADVTKIDGKEIKIHKVGEATAVHTTIIGNDVTGTVSITDNRVTIDPIVDLEPNTDYYVTIETGTFKDIAGNEYAGITDAADWAFTAAALTTSAIWSNSSTDVSSNGINIAEFGALSIKGILSNIGDAATGVTIDRIVFKAASGSDNDITYSGGMPTLSGDTNESTWELMHANILTLSLVDGETYTIEVSLTASGGITGSGGSSTQVLIDQTAPTIPTINTIARDDVINFSEKNSAITGTSEANSTITLSIGGNTRIAAVTGITWSYTLTDADITAMGQGSESITATATDINNIATSSAKSITVATVAPTITSVTDDHDQSGQEVTSGIVIYTVTFSHGVNSSFTSNDVVLVDNSGEVIDTMDRVIGILTELSGSSGTQWTVSVTPPSGFNAIDVTAVRLKIKKTGLTDIYGNDPFDINHTQDIADAQSFDTQPPSDPILTLNTDTGTSATDGITNNGVMDVTNLAVDLASWQYSIDGGVNWATVSDSVVTSFTLAAGTYGVNLIRVRQTDNAGQTSNITKYITDITVDTSIDTPTLAPADGGTMSSTDSFVLTFAENMNAVIGKSIVIKCFSDDTVIEAITADSGIQVSINAAGVVTINPTDIKLVAGTSYYVEIDAGAFKDTAGNESTAITGSTAWNVTVNEMDVIIAVATDNKVNAIENATDITIAVTISSTSAILGALLLGDFSVTATKVSDSSNVVFTGATYDNATGIWTATISDGGLINGDSYTIQSDVTGSVLNINASSTQTVRVDTDVPILSLTGNIAIDNVINIAESASGFSITGTSTGLAIGREMSIVLNTQTYTTTVTDVSGSWDVNIPSTDASALMEGTTYAVTVNASDDYGNPATQLSQDITVDKTAPVSTVVIDEVITDLPTITGQTSASIAVEIKLDTDNDNSYDDVTYTVTSDTTGNWTLDLTSVASLISGIASTFASIDTQLGVQVSITDAAGNMTTRTGIATKQDSSYSISDSRVIEGITGRKTMTFMVTREGGLSAAGTVDYAVDTTLSLAKSGGTADGIDDDYSVDGDGDVSGTVTFAAGESFKEITFIVNGDYYKEVNQNIIVDLTNPTEGAISKATGIGEISEVDVSAMSGAFSLKDINADLASNAIRVRRSSDDAELDIGFDKYGNLDTQALLNFVGTGTGDTGYVTTWYDQSARGGNLTQTINSKQGVIIDDGQLVTTSDGARTISFNQGLNGSNNDWMSMSGTGGSATNIEMYFTYQYAATSNGTLVNIGTAVSTGRISVHSPWSTGITYWDAGSAVGDARLSAANIQTVNQVQQLVFTANYNHSGAGTLTQNKVDAKQAIFVDGEVKGADDNLLDSALVLGFTWYLATFGYGGTGFQSGMISEFLFYTNNSNTTVTDPTAFLGTAVNNTFTYAGETTLASIDGKVGYDTVILSGASSNLDTTTVALNSIELIHMRNGETNTLTINNTQLDTNVPVLSVLMDTGDSIVYEGTILNYSATQEVVNFGTTGNDTINMSSFNETVYGRGGNDTFVYKSWSDAAASSSSDSIADFTIGDTGAGNDTLNLKDLLSSYNSTNLTDFINLTESGGNTIINVGKNGAVGGAFAEDISITLTGVTGANLLTMITDGNLVLE</sequence>
<dbReference type="Gene3D" id="2.60.120.200">
    <property type="match status" value="1"/>
</dbReference>
<keyword evidence="4" id="KW-1185">Reference proteome</keyword>
<dbReference type="KEGG" id="reo:HUE58_00665"/>
<dbReference type="RefSeq" id="WP_174605180.1">
    <property type="nucleotide sequence ID" value="NZ_CP054490.1"/>
</dbReference>
<evidence type="ECO:0000313" key="3">
    <source>
        <dbReference type="EMBL" id="QKQ23740.1"/>
    </source>
</evidence>
<evidence type="ECO:0000259" key="2">
    <source>
        <dbReference type="Pfam" id="PF13205"/>
    </source>
</evidence>
<dbReference type="EMBL" id="CP054490">
    <property type="protein sequence ID" value="QKQ23740.1"/>
    <property type="molecule type" value="Genomic_DNA"/>
</dbReference>
<dbReference type="Gene3D" id="2.60.40.2030">
    <property type="match status" value="1"/>
</dbReference>
<dbReference type="InterPro" id="IPR038081">
    <property type="entry name" value="CalX-like_sf"/>
</dbReference>
<dbReference type="NCBIfam" id="NF033510">
    <property type="entry name" value="Ca_tandemer"/>
    <property type="match status" value="2"/>
</dbReference>
<dbReference type="SUPFAM" id="SSF141072">
    <property type="entry name" value="CalX-like"/>
    <property type="match status" value="1"/>
</dbReference>
<dbReference type="Pfam" id="PF13205">
    <property type="entry name" value="Big_5"/>
    <property type="match status" value="2"/>
</dbReference>
<accession>A0A6N0HN41</accession>
<dbReference type="InterPro" id="IPR013783">
    <property type="entry name" value="Ig-like_fold"/>
</dbReference>
<dbReference type="InterPro" id="IPR032812">
    <property type="entry name" value="SbsA_Ig"/>
</dbReference>
<evidence type="ECO:0000313" key="4">
    <source>
        <dbReference type="Proteomes" id="UP000509429"/>
    </source>
</evidence>
<protein>
    <submittedName>
        <fullName evidence="3">Ig-like domain-containing protein</fullName>
    </submittedName>
</protein>
<gene>
    <name evidence="3" type="ORF">HUE58_00665</name>
</gene>
<proteinExistence type="predicted"/>
<reference evidence="3 4" key="1">
    <citation type="submission" date="2020-05" db="EMBL/GenBank/DDBJ databases">
        <title>Horizontal transmission and recombination maintain forever young bacterial symbiont genomes.</title>
        <authorList>
            <person name="Russell S.L."/>
            <person name="Pepper-Tunick E."/>
            <person name="Svedberg J."/>
            <person name="Byrne A."/>
            <person name="Ruelas Castillo J."/>
            <person name="Vollmers C."/>
            <person name="Beinart R.A."/>
            <person name="Corbett-Detig R."/>
        </authorList>
    </citation>
    <scope>NUCLEOTIDE SEQUENCE [LARGE SCALE GENOMIC DNA]</scope>
    <source>
        <strain evidence="3">JDF_Ridge</strain>
    </source>
</reference>
<keyword evidence="1" id="KW-0732">Signal</keyword>
<dbReference type="Gene3D" id="2.60.40.10">
    <property type="entry name" value="Immunoglobulins"/>
    <property type="match status" value="3"/>
</dbReference>
<dbReference type="Proteomes" id="UP000509429">
    <property type="component" value="Chromosome"/>
</dbReference>
<evidence type="ECO:0000256" key="1">
    <source>
        <dbReference type="ARBA" id="ARBA00022729"/>
    </source>
</evidence>
<dbReference type="SUPFAM" id="SSF51120">
    <property type="entry name" value="beta-Roll"/>
    <property type="match status" value="1"/>
</dbReference>
<feature type="domain" description="SbsA Ig-like" evidence="2">
    <location>
        <begin position="1604"/>
        <end position="1698"/>
    </location>
</feature>
<organism evidence="3 4">
    <name type="scientific">Candidatus Ruthia endofausta</name>
    <dbReference type="NCBI Taxonomy" id="2738852"/>
    <lineage>
        <taxon>Bacteria</taxon>
        <taxon>Pseudomonadati</taxon>
        <taxon>Pseudomonadota</taxon>
        <taxon>Gammaproteobacteria</taxon>
        <taxon>Candidatus Pseudothioglobaceae</taxon>
        <taxon>Candidatus Ruthturnera</taxon>
    </lineage>
</organism>